<dbReference type="InterPro" id="IPR011771">
    <property type="entry name" value="BchH"/>
</dbReference>
<name>A0ABV7W8H9_9BURK</name>
<dbReference type="InterPro" id="IPR022571">
    <property type="entry name" value="Mg_chelatase_H_N"/>
</dbReference>
<proteinExistence type="inferred from homology"/>
<evidence type="ECO:0000256" key="6">
    <source>
        <dbReference type="ARBA" id="ARBA00022840"/>
    </source>
</evidence>
<evidence type="ECO:0000256" key="1">
    <source>
        <dbReference type="ARBA" id="ARBA00010851"/>
    </source>
</evidence>
<keyword evidence="4 12" id="KW-0436">Ligase</keyword>
<comment type="catalytic activity">
    <reaction evidence="9">
        <text>protoporphyrin IX + Mg(2+) + ATP + H2O = Mg-protoporphyrin IX + ADP + phosphate + 3 H(+)</text>
        <dbReference type="Rhea" id="RHEA:13961"/>
        <dbReference type="ChEBI" id="CHEBI:15377"/>
        <dbReference type="ChEBI" id="CHEBI:15378"/>
        <dbReference type="ChEBI" id="CHEBI:18420"/>
        <dbReference type="ChEBI" id="CHEBI:30616"/>
        <dbReference type="ChEBI" id="CHEBI:43474"/>
        <dbReference type="ChEBI" id="CHEBI:57306"/>
        <dbReference type="ChEBI" id="CHEBI:60492"/>
        <dbReference type="ChEBI" id="CHEBI:456216"/>
        <dbReference type="EC" id="6.6.1.1"/>
    </reaction>
</comment>
<keyword evidence="7" id="KW-0149">Chlorophyll biosynthesis</keyword>
<evidence type="ECO:0000259" key="11">
    <source>
        <dbReference type="Pfam" id="PF11965"/>
    </source>
</evidence>
<evidence type="ECO:0000256" key="5">
    <source>
        <dbReference type="ARBA" id="ARBA00022741"/>
    </source>
</evidence>
<dbReference type="RefSeq" id="WP_382177483.1">
    <property type="nucleotide sequence ID" value="NZ_JBHRXX010000009.1"/>
</dbReference>
<organism evidence="12 13">
    <name type="scientific">Hydrogenophaga luteola</name>
    <dbReference type="NCBI Taxonomy" id="1591122"/>
    <lineage>
        <taxon>Bacteria</taxon>
        <taxon>Pseudomonadati</taxon>
        <taxon>Pseudomonadota</taxon>
        <taxon>Betaproteobacteria</taxon>
        <taxon>Burkholderiales</taxon>
        <taxon>Comamonadaceae</taxon>
        <taxon>Hydrogenophaga</taxon>
    </lineage>
</organism>
<evidence type="ECO:0000256" key="4">
    <source>
        <dbReference type="ARBA" id="ARBA00022598"/>
    </source>
</evidence>
<gene>
    <name evidence="12" type="ORF">ACFOPI_19225</name>
</gene>
<evidence type="ECO:0000256" key="7">
    <source>
        <dbReference type="ARBA" id="ARBA00023171"/>
    </source>
</evidence>
<evidence type="ECO:0000256" key="3">
    <source>
        <dbReference type="ARBA" id="ARBA00022531"/>
    </source>
</evidence>
<dbReference type="Pfam" id="PF02514">
    <property type="entry name" value="CobN-Mg_chel"/>
    <property type="match status" value="1"/>
</dbReference>
<evidence type="ECO:0000313" key="12">
    <source>
        <dbReference type="EMBL" id="MFC3685742.1"/>
    </source>
</evidence>
<feature type="domain" description="Magnesium chelatase subunit H N-terminal" evidence="11">
    <location>
        <begin position="18"/>
        <end position="185"/>
    </location>
</feature>
<dbReference type="Proteomes" id="UP001595729">
    <property type="component" value="Unassembled WGS sequence"/>
</dbReference>
<reference evidence="13" key="1">
    <citation type="journal article" date="2019" name="Int. J. Syst. Evol. Microbiol.">
        <title>The Global Catalogue of Microorganisms (GCM) 10K type strain sequencing project: providing services to taxonomists for standard genome sequencing and annotation.</title>
        <authorList>
            <consortium name="The Broad Institute Genomics Platform"/>
            <consortium name="The Broad Institute Genome Sequencing Center for Infectious Disease"/>
            <person name="Wu L."/>
            <person name="Ma J."/>
        </authorList>
    </citation>
    <scope>NUCLEOTIDE SEQUENCE [LARGE SCALE GENOMIC DNA]</scope>
    <source>
        <strain evidence="13">KCTC 42501</strain>
    </source>
</reference>
<comment type="similarity">
    <text evidence="1">Belongs to the Mg-chelatase subunit H family.</text>
</comment>
<accession>A0ABV7W8H9</accession>
<sequence>MPKPTSAAETRSLSPGMRVVLVTMDSHLASAAGRAHRSLAKAVPGLSLVVHAASEWRDDPAALQRCTDDIARGDIVLVSMLFMEDHFLPVLPALQARRAACDAMVCLMSATEVTRLTRMGKFDMSAPSTGPMAFLKKLRGKSSADVGASAEEKTTAGARQMRMLRRLPKILRFIPGTAQDVRAYFLTMQYWLAGSEQNMFNLVQFLVDRYADGPRKGLRGSLKPAAPLDYPEVGVYHPRMAQRLSEALDDLPRVATSGRQGTVGLLVMRSYLLAGNTGHYDGVITALEARGLKVIPAFATGLDNRPAIDAYFFRDGQPAIDALVSLTGFSLIGGPAYNDAHAAEDILARLDVPYLAVTPVEFQTLDHWGASKRGLLPVESTMMVAIPELDGATGSMVYGGRGGPQRVSCQGCGKGCTFDSPDGVHDMQTCSERADALAARVGKLIALRRSERAQRKVAAVIFNFPPNAGNTGTAAHLAVFESLHNTLAAMQRQGYTVDLPASVDALRERIIGGNAAQYGAPANVHTTVSVDDHVRRERHLRQIEAQWGPAPGQLLSDGQQIFILGERFGNVFVGIQPGMGYEGDPMRLLFEQGFAPTHAFSAFYRWIREDFGAHAALHFGTHGALEFMPGKQNGLTADCWPDRLIGDMPNMYLYASNNPSEGTIAKRRAAATLISYLTPPVAQAGLYKGLMELKGLLERFRSLEPEAQAEREEMLPMIRSLAQELELCNADAAWDDPEAQIVRLTDAVLELEYTLIPCGLHVVGQTPNHCERVELLLACAEAAHGEASGEQRLRPAVEAMVQGASPEAALAQVPALADLSGEPRAQALATLQALAATDALLCQDHEMDGILRALDGRFLRPAPGGDLLRTPAILPTGRNVHGFDPFRIPSAYAVIDGARQAERLITRHMADGNAFPDSIAMVLWGTDNLKSEGGPIGQALALMGARPRFDSYGRLAGAELIPLADLGRPRIDVVISLSGIFRDLLPLQIRLLAEAAFLAASADESADQNAIRRHALAYQAEHGVDLETAALRVFGNAEGAYGANVNSLIDNSRWEDPDELAETYSRRKGFAYGRAGQPVAQAQLLKSVLADVKLAYQNLDSVELGVTTVDTYFDTLGGVSRAIQRAKAQRDGDAAAVAPVYIGDQTRDSLGGGTVRTLGEQVALETRTRMLNPKWTEGMLKHGFEGVRQIEVHLTNTMGWSATTGQVQPWVYEQLTQAFMLDPDMRRRLAELNPTASARLASRLLEASDRQFWQPDPSVLKALREASEELEDRLEGVFEGAPA</sequence>
<dbReference type="NCBIfam" id="NF009942">
    <property type="entry name" value="PRK13405.1"/>
    <property type="match status" value="1"/>
</dbReference>
<feature type="domain" description="CobN/magnesium chelatase" evidence="10">
    <location>
        <begin position="189"/>
        <end position="1258"/>
    </location>
</feature>
<dbReference type="Pfam" id="PF11965">
    <property type="entry name" value="DUF3479"/>
    <property type="match status" value="1"/>
</dbReference>
<evidence type="ECO:0000256" key="9">
    <source>
        <dbReference type="ARBA" id="ARBA00048693"/>
    </source>
</evidence>
<dbReference type="InterPro" id="IPR003672">
    <property type="entry name" value="CobN/Mg_chltase"/>
</dbReference>
<evidence type="ECO:0000256" key="2">
    <source>
        <dbReference type="ARBA" id="ARBA00012825"/>
    </source>
</evidence>
<dbReference type="PANTHER" id="PTHR44119:SF1">
    <property type="entry name" value="MAGNESIUM-CHELATASE SUBUNIT CHLH, CHLOROPLASTIC"/>
    <property type="match status" value="1"/>
</dbReference>
<protein>
    <recommendedName>
        <fullName evidence="2">magnesium chelatase</fullName>
        <ecNumber evidence="2">6.6.1.1</ecNumber>
    </recommendedName>
</protein>
<keyword evidence="13" id="KW-1185">Reference proteome</keyword>
<evidence type="ECO:0000256" key="8">
    <source>
        <dbReference type="ARBA" id="ARBA00023444"/>
    </source>
</evidence>
<comment type="pathway">
    <text evidence="8">Porphyrin-containing compound metabolism.</text>
</comment>
<evidence type="ECO:0000313" key="13">
    <source>
        <dbReference type="Proteomes" id="UP001595729"/>
    </source>
</evidence>
<comment type="caution">
    <text evidence="12">The sequence shown here is derived from an EMBL/GenBank/DDBJ whole genome shotgun (WGS) entry which is preliminary data.</text>
</comment>
<keyword evidence="5" id="KW-0547">Nucleotide-binding</keyword>
<dbReference type="GO" id="GO:0016851">
    <property type="term" value="F:magnesium chelatase activity"/>
    <property type="evidence" value="ECO:0007669"/>
    <property type="project" value="UniProtKB-EC"/>
</dbReference>
<keyword evidence="6" id="KW-0067">ATP-binding</keyword>
<dbReference type="EC" id="6.6.1.1" evidence="2"/>
<evidence type="ECO:0000259" key="10">
    <source>
        <dbReference type="Pfam" id="PF02514"/>
    </source>
</evidence>
<dbReference type="CDD" id="cd10150">
    <property type="entry name" value="CobN_like"/>
    <property type="match status" value="1"/>
</dbReference>
<dbReference type="PANTHER" id="PTHR44119">
    <property type="entry name" value="MAGNESIUM-CHELATASE SUBUNIT CHLH, CHLOROPLASTIC"/>
    <property type="match status" value="1"/>
</dbReference>
<keyword evidence="3" id="KW-0602">Photosynthesis</keyword>
<dbReference type="EMBL" id="JBHRXX010000009">
    <property type="protein sequence ID" value="MFC3685742.1"/>
    <property type="molecule type" value="Genomic_DNA"/>
</dbReference>
<dbReference type="NCBIfam" id="TIGR02025">
    <property type="entry name" value="BchH"/>
    <property type="match status" value="1"/>
</dbReference>